<keyword evidence="15" id="KW-1185">Reference proteome</keyword>
<dbReference type="Proteomes" id="UP000192132">
    <property type="component" value="Unassembled WGS sequence"/>
</dbReference>
<dbReference type="OrthoDB" id="9814402at2"/>
<gene>
    <name evidence="14" type="ORF">BKE30_01705</name>
</gene>
<dbReference type="NCBIfam" id="NF004595">
    <property type="entry name" value="PRK05932.1-2"/>
    <property type="match status" value="1"/>
</dbReference>
<evidence type="ECO:0000256" key="11">
    <source>
        <dbReference type="SAM" id="MobiDB-lite"/>
    </source>
</evidence>
<dbReference type="NCBIfam" id="NF009118">
    <property type="entry name" value="PRK12469.1"/>
    <property type="match status" value="1"/>
</dbReference>
<keyword evidence="7 10" id="KW-0731">Sigma factor</keyword>
<evidence type="ECO:0000256" key="3">
    <source>
        <dbReference type="ARBA" id="ARBA00022478"/>
    </source>
</evidence>
<evidence type="ECO:0000313" key="14">
    <source>
        <dbReference type="EMBL" id="ONG42005.1"/>
    </source>
</evidence>
<evidence type="ECO:0000259" key="12">
    <source>
        <dbReference type="Pfam" id="PF04552"/>
    </source>
</evidence>
<dbReference type="Pfam" id="PF04963">
    <property type="entry name" value="Sigma54_CBD"/>
    <property type="match status" value="1"/>
</dbReference>
<dbReference type="GO" id="GO:0000428">
    <property type="term" value="C:DNA-directed RNA polymerase complex"/>
    <property type="evidence" value="ECO:0007669"/>
    <property type="project" value="UniProtKB-KW"/>
</dbReference>
<evidence type="ECO:0000259" key="13">
    <source>
        <dbReference type="Pfam" id="PF04963"/>
    </source>
</evidence>
<dbReference type="Gene3D" id="1.10.10.60">
    <property type="entry name" value="Homeodomain-like"/>
    <property type="match status" value="1"/>
</dbReference>
<sequence>MKLSMGMKVSASLSLTPQLQQAIKLLQLSSLELEQEIQVQLDSNPLLEVIDPNEDNQPPAEVSANQSTADSADMDTLDYEATLTEQMQATQLNDELPVDTQWDDIFTHQSTALATPEFEEREDNRTSQDSIWDHLRWQVNFAHFSPIDRLIAECIIDGIDERGYLMISLEEVQEAALQQLESLGLLSEDMDPAELLDYDIELEEVDVVLKRIQNLEPAGVGARSLQECLLLQLKNLPEHTPCRQEALKLLQHHELLIANDINRLMRQTQLGQEALKEALCLIKCLDPYPGQKFSDPERDHQVPDVIVRKKNNRWEVQLNTDILPKLRVNPYYAGLIRRADSSSDNQYLRLHMQEARNFIKSVDERHKTLLKVSTCIIEHQRDFLEHGAEAMKPLILRDIAEETDLHESTVSRVTTQKFMLTPRGLFELKYFFSSHVGTSSGGECSSTAIRAMIKKMVQEENVRKPLSDNAIAEKLQAEGIDVARRTVAKYRESLNIPSSSERKRLL</sequence>
<dbReference type="GO" id="GO:0016987">
    <property type="term" value="F:sigma factor activity"/>
    <property type="evidence" value="ECO:0007669"/>
    <property type="project" value="UniProtKB-KW"/>
</dbReference>
<evidence type="ECO:0000256" key="5">
    <source>
        <dbReference type="ARBA" id="ARBA00022695"/>
    </source>
</evidence>
<comment type="similarity">
    <text evidence="1 10">Belongs to the sigma-54 factor family.</text>
</comment>
<dbReference type="EMBL" id="MLCN01000004">
    <property type="protein sequence ID" value="ONG42005.1"/>
    <property type="molecule type" value="Genomic_DNA"/>
</dbReference>
<reference evidence="14 15" key="1">
    <citation type="submission" date="2016-10" db="EMBL/GenBank/DDBJ databases">
        <title>Draft Genome sequence of Alkanindiges sp. strain H1.</title>
        <authorList>
            <person name="Subhash Y."/>
            <person name="Lee S."/>
        </authorList>
    </citation>
    <scope>NUCLEOTIDE SEQUENCE [LARGE SCALE GENOMIC DNA]</scope>
    <source>
        <strain evidence="14 15">H1</strain>
    </source>
</reference>
<dbReference type="PROSITE" id="PS50044">
    <property type="entry name" value="SIGMA54_3"/>
    <property type="match status" value="1"/>
</dbReference>
<dbReference type="GO" id="GO:0003677">
    <property type="term" value="F:DNA binding"/>
    <property type="evidence" value="ECO:0007669"/>
    <property type="project" value="UniProtKB-KW"/>
</dbReference>
<feature type="domain" description="RNA polymerase sigma factor 54 DNA-binding" evidence="12">
    <location>
        <begin position="346"/>
        <end position="504"/>
    </location>
</feature>
<evidence type="ECO:0000256" key="9">
    <source>
        <dbReference type="ARBA" id="ARBA00023163"/>
    </source>
</evidence>
<dbReference type="InterPro" id="IPR007634">
    <property type="entry name" value="RNA_pol_sigma_54_DNA-bd"/>
</dbReference>
<dbReference type="PIRSF" id="PIRSF000774">
    <property type="entry name" value="RpoN"/>
    <property type="match status" value="1"/>
</dbReference>
<feature type="domain" description="RNA polymerase sigma factor 54 core-binding" evidence="13">
    <location>
        <begin position="123"/>
        <end position="332"/>
    </location>
</feature>
<dbReference type="InterPro" id="IPR038709">
    <property type="entry name" value="RpoN_core-bd_sf"/>
</dbReference>
<name>A0A1S8CYR8_9GAMM</name>
<dbReference type="PANTHER" id="PTHR32248:SF4">
    <property type="entry name" value="RNA POLYMERASE SIGMA-54 FACTOR"/>
    <property type="match status" value="1"/>
</dbReference>
<evidence type="ECO:0000256" key="8">
    <source>
        <dbReference type="ARBA" id="ARBA00023125"/>
    </source>
</evidence>
<evidence type="ECO:0000256" key="6">
    <source>
        <dbReference type="ARBA" id="ARBA00023015"/>
    </source>
</evidence>
<dbReference type="PANTHER" id="PTHR32248">
    <property type="entry name" value="RNA POLYMERASE SIGMA-54 FACTOR"/>
    <property type="match status" value="1"/>
</dbReference>
<evidence type="ECO:0000256" key="10">
    <source>
        <dbReference type="PIRNR" id="PIRNR000774"/>
    </source>
</evidence>
<proteinExistence type="inferred from homology"/>
<dbReference type="STRING" id="1907941.BKE30_01705"/>
<feature type="region of interest" description="Disordered" evidence="11">
    <location>
        <begin position="51"/>
        <end position="72"/>
    </location>
</feature>
<dbReference type="PROSITE" id="PS00717">
    <property type="entry name" value="SIGMA54_1"/>
    <property type="match status" value="1"/>
</dbReference>
<comment type="function">
    <text evidence="10">Sigma factors are initiation factors that promote the attachment of RNA polymerase to specific initiation sites and are then released.</text>
</comment>
<keyword evidence="4 10" id="KW-0808">Transferase</keyword>
<evidence type="ECO:0000256" key="2">
    <source>
        <dbReference type="ARBA" id="ARBA00019942"/>
    </source>
</evidence>
<keyword evidence="3 10" id="KW-0240">DNA-directed RNA polymerase</keyword>
<keyword evidence="5 10" id="KW-0548">Nucleotidyltransferase</keyword>
<evidence type="ECO:0000256" key="7">
    <source>
        <dbReference type="ARBA" id="ARBA00023082"/>
    </source>
</evidence>
<dbReference type="PROSITE" id="PS00718">
    <property type="entry name" value="SIGMA54_2"/>
    <property type="match status" value="1"/>
</dbReference>
<keyword evidence="8 10" id="KW-0238">DNA-binding</keyword>
<dbReference type="InterPro" id="IPR000394">
    <property type="entry name" value="RNA_pol_sigma_54"/>
</dbReference>
<dbReference type="AlphaFoldDB" id="A0A1S8CYR8"/>
<evidence type="ECO:0000313" key="15">
    <source>
        <dbReference type="Proteomes" id="UP000192132"/>
    </source>
</evidence>
<dbReference type="GO" id="GO:0016779">
    <property type="term" value="F:nucleotidyltransferase activity"/>
    <property type="evidence" value="ECO:0007669"/>
    <property type="project" value="UniProtKB-KW"/>
</dbReference>
<dbReference type="Pfam" id="PF00309">
    <property type="entry name" value="Sigma54_AID"/>
    <property type="match status" value="1"/>
</dbReference>
<keyword evidence="6 10" id="KW-0805">Transcription regulation</keyword>
<accession>A0A1S8CYR8</accession>
<dbReference type="Pfam" id="PF04552">
    <property type="entry name" value="Sigma54_DBD"/>
    <property type="match status" value="1"/>
</dbReference>
<dbReference type="PRINTS" id="PR00045">
    <property type="entry name" value="SIGMA54FCT"/>
</dbReference>
<dbReference type="GO" id="GO:0006352">
    <property type="term" value="P:DNA-templated transcription initiation"/>
    <property type="evidence" value="ECO:0007669"/>
    <property type="project" value="InterPro"/>
</dbReference>
<keyword evidence="9 10" id="KW-0804">Transcription</keyword>
<evidence type="ECO:0000256" key="4">
    <source>
        <dbReference type="ARBA" id="ARBA00022679"/>
    </source>
</evidence>
<dbReference type="GO" id="GO:0001216">
    <property type="term" value="F:DNA-binding transcription activator activity"/>
    <property type="evidence" value="ECO:0007669"/>
    <property type="project" value="InterPro"/>
</dbReference>
<dbReference type="NCBIfam" id="TIGR02395">
    <property type="entry name" value="rpoN_sigma"/>
    <property type="match status" value="1"/>
</dbReference>
<dbReference type="InterPro" id="IPR007046">
    <property type="entry name" value="RNA_pol_sigma_54_core-bd"/>
</dbReference>
<comment type="caution">
    <text evidence="14">The sequence shown here is derived from an EMBL/GenBank/DDBJ whole genome shotgun (WGS) entry which is preliminary data.</text>
</comment>
<organism evidence="14 15">
    <name type="scientific">Alkanindiges hydrocarboniclasticus</name>
    <dbReference type="NCBI Taxonomy" id="1907941"/>
    <lineage>
        <taxon>Bacteria</taxon>
        <taxon>Pseudomonadati</taxon>
        <taxon>Pseudomonadota</taxon>
        <taxon>Gammaproteobacteria</taxon>
        <taxon>Moraxellales</taxon>
        <taxon>Moraxellaceae</taxon>
        <taxon>Alkanindiges</taxon>
    </lineage>
</organism>
<dbReference type="RefSeq" id="WP_076876944.1">
    <property type="nucleotide sequence ID" value="NZ_MLCN01000004.1"/>
</dbReference>
<protein>
    <recommendedName>
        <fullName evidence="2 10">RNA polymerase sigma-54 factor</fullName>
    </recommendedName>
</protein>
<evidence type="ECO:0000256" key="1">
    <source>
        <dbReference type="ARBA" id="ARBA00008798"/>
    </source>
</evidence>
<dbReference type="Gene3D" id="1.10.10.1330">
    <property type="entry name" value="RNA polymerase sigma-54 factor, core-binding domain"/>
    <property type="match status" value="1"/>
</dbReference>